<organism evidence="2 3">
    <name type="scientific">Gloeothece verrucosa (strain PCC 7822)</name>
    <name type="common">Cyanothece sp. (strain PCC 7822)</name>
    <dbReference type="NCBI Taxonomy" id="497965"/>
    <lineage>
        <taxon>Bacteria</taxon>
        <taxon>Bacillati</taxon>
        <taxon>Cyanobacteriota</taxon>
        <taxon>Cyanophyceae</taxon>
        <taxon>Oscillatoriophycideae</taxon>
        <taxon>Chroococcales</taxon>
        <taxon>Aphanothecaceae</taxon>
        <taxon>Gloeothece</taxon>
        <taxon>Gloeothece verrucosa</taxon>
    </lineage>
</organism>
<evidence type="ECO:0000313" key="2">
    <source>
        <dbReference type="EMBL" id="ADN15498.1"/>
    </source>
</evidence>
<name>E0UFC7_GLOV7</name>
<evidence type="ECO:0000313" key="3">
    <source>
        <dbReference type="Proteomes" id="UP000008206"/>
    </source>
</evidence>
<dbReference type="eggNOG" id="ENOG50320RE">
    <property type="taxonomic scope" value="Bacteria"/>
</dbReference>
<dbReference type="RefSeq" id="WP_013323567.1">
    <property type="nucleotide sequence ID" value="NC_014501.1"/>
</dbReference>
<feature type="coiled-coil region" evidence="1">
    <location>
        <begin position="7"/>
        <end position="72"/>
    </location>
</feature>
<proteinExistence type="predicted"/>
<accession>E0UFC7</accession>
<protein>
    <submittedName>
        <fullName evidence="2">Uncharacterized protein</fullName>
    </submittedName>
</protein>
<dbReference type="EMBL" id="CP002198">
    <property type="protein sequence ID" value="ADN15498.1"/>
    <property type="molecule type" value="Genomic_DNA"/>
</dbReference>
<sequence length="85" mass="9910">MSENTRIHDLYRKYAALERRINKLEDGLQELDQVVDPQGWIGEAFKLLEEDVEKLTTEMSELRQEVNGKLDLILKHLTGLSDNQQ</sequence>
<keyword evidence="3" id="KW-1185">Reference proteome</keyword>
<dbReference type="AlphaFoldDB" id="E0UFC7"/>
<gene>
    <name evidence="2" type="ordered locus">Cyan7822_3557</name>
</gene>
<dbReference type="Proteomes" id="UP000008206">
    <property type="component" value="Chromosome"/>
</dbReference>
<keyword evidence="1" id="KW-0175">Coiled coil</keyword>
<evidence type="ECO:0000256" key="1">
    <source>
        <dbReference type="SAM" id="Coils"/>
    </source>
</evidence>
<dbReference type="KEGG" id="cyj:Cyan7822_3557"/>
<dbReference type="OrthoDB" id="427614at2"/>
<reference evidence="3" key="1">
    <citation type="journal article" date="2011" name="MBio">
        <title>Novel metabolic attributes of the genus Cyanothece, comprising a group of unicellular nitrogen-fixing Cyanobacteria.</title>
        <authorList>
            <person name="Bandyopadhyay A."/>
            <person name="Elvitigala T."/>
            <person name="Welsh E."/>
            <person name="Stockel J."/>
            <person name="Liberton M."/>
            <person name="Min H."/>
            <person name="Sherman L.A."/>
            <person name="Pakrasi H.B."/>
        </authorList>
    </citation>
    <scope>NUCLEOTIDE SEQUENCE [LARGE SCALE GENOMIC DNA]</scope>
    <source>
        <strain evidence="3">PCC 7822</strain>
    </source>
</reference>
<dbReference type="HOGENOM" id="CLU_2664988_0_0_3"/>